<dbReference type="Pfam" id="PF00005">
    <property type="entry name" value="ABC_tran"/>
    <property type="match status" value="1"/>
</dbReference>
<dbReference type="InterPro" id="IPR050352">
    <property type="entry name" value="ABCG_transporters"/>
</dbReference>
<gene>
    <name evidence="10" type="ORF">OSB1V03_LOCUS1794</name>
</gene>
<organism evidence="10">
    <name type="scientific">Medioppia subpectinata</name>
    <dbReference type="NCBI Taxonomy" id="1979941"/>
    <lineage>
        <taxon>Eukaryota</taxon>
        <taxon>Metazoa</taxon>
        <taxon>Ecdysozoa</taxon>
        <taxon>Arthropoda</taxon>
        <taxon>Chelicerata</taxon>
        <taxon>Arachnida</taxon>
        <taxon>Acari</taxon>
        <taxon>Acariformes</taxon>
        <taxon>Sarcoptiformes</taxon>
        <taxon>Oribatida</taxon>
        <taxon>Brachypylina</taxon>
        <taxon>Oppioidea</taxon>
        <taxon>Oppiidae</taxon>
        <taxon>Medioppia</taxon>
    </lineage>
</organism>
<keyword evidence="4" id="KW-0812">Transmembrane</keyword>
<keyword evidence="3" id="KW-0813">Transport</keyword>
<evidence type="ECO:0000313" key="10">
    <source>
        <dbReference type="EMBL" id="CAD7621322.1"/>
    </source>
</evidence>
<keyword evidence="11" id="KW-1185">Reference proteome</keyword>
<evidence type="ECO:0000259" key="9">
    <source>
        <dbReference type="PROSITE" id="PS50893"/>
    </source>
</evidence>
<dbReference type="EMBL" id="CAJPIZ010000568">
    <property type="protein sequence ID" value="CAG2101752.1"/>
    <property type="molecule type" value="Genomic_DNA"/>
</dbReference>
<evidence type="ECO:0000256" key="2">
    <source>
        <dbReference type="ARBA" id="ARBA00005814"/>
    </source>
</evidence>
<evidence type="ECO:0000313" key="11">
    <source>
        <dbReference type="Proteomes" id="UP000759131"/>
    </source>
</evidence>
<evidence type="ECO:0000256" key="5">
    <source>
        <dbReference type="ARBA" id="ARBA00022741"/>
    </source>
</evidence>
<dbReference type="GO" id="GO:0005524">
    <property type="term" value="F:ATP binding"/>
    <property type="evidence" value="ECO:0007669"/>
    <property type="project" value="UniProtKB-KW"/>
</dbReference>
<dbReference type="PANTHER" id="PTHR48041">
    <property type="entry name" value="ABC TRANSPORTER G FAMILY MEMBER 28"/>
    <property type="match status" value="1"/>
</dbReference>
<keyword evidence="7" id="KW-1133">Transmembrane helix</keyword>
<dbReference type="SMART" id="SM00382">
    <property type="entry name" value="AAA"/>
    <property type="match status" value="1"/>
</dbReference>
<name>A0A7R9KEB2_9ACAR</name>
<dbReference type="PANTHER" id="PTHR48041:SF139">
    <property type="entry name" value="PROTEIN SCARLET"/>
    <property type="match status" value="1"/>
</dbReference>
<comment type="subcellular location">
    <subcellularLocation>
        <location evidence="1">Membrane</location>
        <topology evidence="1">Multi-pass membrane protein</topology>
    </subcellularLocation>
</comment>
<evidence type="ECO:0000256" key="1">
    <source>
        <dbReference type="ARBA" id="ARBA00004141"/>
    </source>
</evidence>
<proteinExistence type="inferred from homology"/>
<dbReference type="InterPro" id="IPR027417">
    <property type="entry name" value="P-loop_NTPase"/>
</dbReference>
<evidence type="ECO:0000256" key="3">
    <source>
        <dbReference type="ARBA" id="ARBA00022448"/>
    </source>
</evidence>
<dbReference type="InterPro" id="IPR043926">
    <property type="entry name" value="ABCG_dom"/>
</dbReference>
<dbReference type="SUPFAM" id="SSF52540">
    <property type="entry name" value="P-loop containing nucleoside triphosphate hydrolases"/>
    <property type="match status" value="1"/>
</dbReference>
<sequence>MFVVLEINPPGAATSNSKLEQVTLPKEIIQNVSGIVMPGQLLAIMGPSGAGKTTLLNSLTGRNLSKMSVTGDVLLNGRLRGRTPPYISSYIQQNEMFYPLLTVREHLMFQATLRLGGKLTYAERAELVENVINKLNMIKCADNRIGSESTFKGISGGEMKRFDEPTSGLDSFMAESIVRLLKYMASEGRTIVCTIHQPSSQVFALFDHLLLMTNGRLAFMGTRDNAKDFFSSIGYLCSINQNPSDYYMNQLALTSNSGSKERVNGICDKYMASEYMTDLLCKIDQSKHQPSQYGNKSPHANQQFGSSPWQQLTTLLMRNYLILIRDTMFIKTELVQFLAYALFIGSVYHKQYPISSDVSNINAGLFMILLQNSMSANPLMCRHRIFCTEMSMA</sequence>
<dbReference type="EMBL" id="OC855143">
    <property type="protein sequence ID" value="CAD7621322.1"/>
    <property type="molecule type" value="Genomic_DNA"/>
</dbReference>
<evidence type="ECO:0000256" key="4">
    <source>
        <dbReference type="ARBA" id="ARBA00022692"/>
    </source>
</evidence>
<keyword evidence="6" id="KW-0067">ATP-binding</keyword>
<evidence type="ECO:0000256" key="6">
    <source>
        <dbReference type="ARBA" id="ARBA00022840"/>
    </source>
</evidence>
<dbReference type="InterPro" id="IPR003593">
    <property type="entry name" value="AAA+_ATPase"/>
</dbReference>
<dbReference type="AlphaFoldDB" id="A0A7R9KEB2"/>
<dbReference type="InterPro" id="IPR003439">
    <property type="entry name" value="ABC_transporter-like_ATP-bd"/>
</dbReference>
<reference evidence="10" key="1">
    <citation type="submission" date="2020-11" db="EMBL/GenBank/DDBJ databases">
        <authorList>
            <person name="Tran Van P."/>
        </authorList>
    </citation>
    <scope>NUCLEOTIDE SEQUENCE</scope>
</reference>
<dbReference type="Gene3D" id="3.40.50.300">
    <property type="entry name" value="P-loop containing nucleotide triphosphate hydrolases"/>
    <property type="match status" value="1"/>
</dbReference>
<comment type="similarity">
    <text evidence="2">Belongs to the ABC transporter superfamily. ABCG family. Eye pigment precursor importer (TC 3.A.1.204) subfamily.</text>
</comment>
<dbReference type="PROSITE" id="PS50893">
    <property type="entry name" value="ABC_TRANSPORTER_2"/>
    <property type="match status" value="1"/>
</dbReference>
<protein>
    <recommendedName>
        <fullName evidence="9">ABC transporter domain-containing protein</fullName>
    </recommendedName>
</protein>
<dbReference type="Pfam" id="PF19055">
    <property type="entry name" value="ABC2_membrane_7"/>
    <property type="match status" value="1"/>
</dbReference>
<accession>A0A7R9KEB2</accession>
<keyword evidence="5" id="KW-0547">Nucleotide-binding</keyword>
<dbReference type="OrthoDB" id="66620at2759"/>
<dbReference type="GO" id="GO:0016887">
    <property type="term" value="F:ATP hydrolysis activity"/>
    <property type="evidence" value="ECO:0007669"/>
    <property type="project" value="InterPro"/>
</dbReference>
<evidence type="ECO:0000256" key="7">
    <source>
        <dbReference type="ARBA" id="ARBA00022989"/>
    </source>
</evidence>
<dbReference type="Proteomes" id="UP000759131">
    <property type="component" value="Unassembled WGS sequence"/>
</dbReference>
<dbReference type="GO" id="GO:0005886">
    <property type="term" value="C:plasma membrane"/>
    <property type="evidence" value="ECO:0007669"/>
    <property type="project" value="TreeGrafter"/>
</dbReference>
<feature type="domain" description="ABC transporter" evidence="9">
    <location>
        <begin position="14"/>
        <end position="239"/>
    </location>
</feature>
<dbReference type="GO" id="GO:0140359">
    <property type="term" value="F:ABC-type transporter activity"/>
    <property type="evidence" value="ECO:0007669"/>
    <property type="project" value="InterPro"/>
</dbReference>
<evidence type="ECO:0000256" key="8">
    <source>
        <dbReference type="ARBA" id="ARBA00023136"/>
    </source>
</evidence>
<keyword evidence="8" id="KW-0472">Membrane</keyword>